<dbReference type="GO" id="GO:0046314">
    <property type="term" value="P:phosphocreatine biosynthetic process"/>
    <property type="evidence" value="ECO:0007669"/>
    <property type="project" value="InterPro"/>
</dbReference>
<evidence type="ECO:0000256" key="5">
    <source>
        <dbReference type="ARBA" id="ARBA00022840"/>
    </source>
</evidence>
<keyword evidence="4 7" id="KW-0418">Kinase</keyword>
<dbReference type="Proteomes" id="UP000014760">
    <property type="component" value="Unassembled WGS sequence"/>
</dbReference>
<dbReference type="Gene3D" id="1.10.135.10">
    <property type="entry name" value="ATP:guanido phosphotransferase, N-terminal domain"/>
    <property type="match status" value="1"/>
</dbReference>
<dbReference type="STRING" id="283909.R7TN70"/>
<accession>R7TN70</accession>
<sequence>MAQFAGKFMSTRTALGAAGAGAVAALWYTDSTVQARNWHSKNHLKYPASANYPDLGWHNNRVKDHLTPAMYSRLRDRVTPNGVTFDQCIQAGVDNPGSPTSKTIGLVAGDEDSYHMYSELFDKIISDKHGGYSPEDKHITDLDPTKLRGGNFDSKYVKSCRVRTGRSVRGLCLPPTMCRAERREVERVLQEALGRLDGDLLGKYFSLKKLTDAEKQQLIDDHFLFQKPSGALLLASGMARDWPDGRGIWHNNQKSFLVWINEEDHVRVISMQKNGDLRQVFTKFCNGLSLIEQKLKETGWEFMWNPHHGYITTCPSNLGTGLRASVHIRLEFLAKHPKFGEILKKFRLQQRGTGGEHTAVVDHTYDISNSERLGKSEVQLVQLLVDGVNALIDMEKRLEKGKKIDDLLPK</sequence>
<organism evidence="11">
    <name type="scientific">Capitella teleta</name>
    <name type="common">Polychaete worm</name>
    <dbReference type="NCBI Taxonomy" id="283909"/>
    <lineage>
        <taxon>Eukaryota</taxon>
        <taxon>Metazoa</taxon>
        <taxon>Spiralia</taxon>
        <taxon>Lophotrochozoa</taxon>
        <taxon>Annelida</taxon>
        <taxon>Polychaeta</taxon>
        <taxon>Sedentaria</taxon>
        <taxon>Scolecida</taxon>
        <taxon>Capitellidae</taxon>
        <taxon>Capitella</taxon>
    </lineage>
</organism>
<keyword evidence="2 7" id="KW-0808">Transferase</keyword>
<dbReference type="InterPro" id="IPR000749">
    <property type="entry name" value="ATP-guanido_PTrfase"/>
</dbReference>
<dbReference type="PROSITE" id="PS51510">
    <property type="entry name" value="PHOSPHAGEN_KINASE_C"/>
    <property type="match status" value="1"/>
</dbReference>
<dbReference type="PANTHER" id="PTHR11547:SF57">
    <property type="entry name" value="PHOSPHAGEN KINASE C-TERMINAL DOMAIN-CONTAINING PROTEIN"/>
    <property type="match status" value="1"/>
</dbReference>
<dbReference type="EMBL" id="AMQN01002431">
    <property type="status" value="NOT_ANNOTATED_CDS"/>
    <property type="molecule type" value="Genomic_DNA"/>
</dbReference>
<evidence type="ECO:0000256" key="1">
    <source>
        <dbReference type="ARBA" id="ARBA00006798"/>
    </source>
</evidence>
<dbReference type="SUPFAM" id="SSF48034">
    <property type="entry name" value="Guanido kinase N-terminal domain"/>
    <property type="match status" value="1"/>
</dbReference>
<reference evidence="12" key="3">
    <citation type="submission" date="2015-06" db="UniProtKB">
        <authorList>
            <consortium name="EnsemblMetazoa"/>
        </authorList>
    </citation>
    <scope>IDENTIFICATION</scope>
</reference>
<dbReference type="GO" id="GO:0005615">
    <property type="term" value="C:extracellular space"/>
    <property type="evidence" value="ECO:0007669"/>
    <property type="project" value="TreeGrafter"/>
</dbReference>
<dbReference type="PANTHER" id="PTHR11547">
    <property type="entry name" value="ARGININE OR CREATINE KINASE"/>
    <property type="match status" value="1"/>
</dbReference>
<comment type="similarity">
    <text evidence="1 6 8">Belongs to the ATP:guanido phosphotransferase family.</text>
</comment>
<evidence type="ECO:0000256" key="4">
    <source>
        <dbReference type="ARBA" id="ARBA00022777"/>
    </source>
</evidence>
<evidence type="ECO:0000256" key="8">
    <source>
        <dbReference type="RuleBase" id="RU000505"/>
    </source>
</evidence>
<evidence type="ECO:0000259" key="10">
    <source>
        <dbReference type="PROSITE" id="PS51510"/>
    </source>
</evidence>
<evidence type="ECO:0000313" key="12">
    <source>
        <dbReference type="EnsemblMetazoa" id="CapteP176134"/>
    </source>
</evidence>
<feature type="domain" description="Phosphagen kinase C-terminal" evidence="10">
    <location>
        <begin position="156"/>
        <end position="398"/>
    </location>
</feature>
<evidence type="ECO:0000256" key="7">
    <source>
        <dbReference type="PROSITE-ProRule" id="PRU00843"/>
    </source>
</evidence>
<dbReference type="Pfam" id="PF02807">
    <property type="entry name" value="ATP-gua_PtransN"/>
    <property type="match status" value="1"/>
</dbReference>
<evidence type="ECO:0008006" key="14">
    <source>
        <dbReference type="Google" id="ProtNLM"/>
    </source>
</evidence>
<dbReference type="PROSITE" id="PS51509">
    <property type="entry name" value="PHOSPHAGEN_KINASE_N"/>
    <property type="match status" value="1"/>
</dbReference>
<protein>
    <recommendedName>
        <fullName evidence="14">Creatine kinase</fullName>
    </recommendedName>
</protein>
<dbReference type="PROSITE" id="PS00112">
    <property type="entry name" value="PHOSPHAGEN_KINASE"/>
    <property type="match status" value="1"/>
</dbReference>
<evidence type="ECO:0000256" key="3">
    <source>
        <dbReference type="ARBA" id="ARBA00022741"/>
    </source>
</evidence>
<dbReference type="AlphaFoldDB" id="R7TN70"/>
<feature type="binding site" evidence="7">
    <location>
        <position position="222"/>
    </location>
    <ligand>
        <name>ATP</name>
        <dbReference type="ChEBI" id="CHEBI:30616"/>
    </ligand>
</feature>
<keyword evidence="5 7" id="KW-0067">ATP-binding</keyword>
<dbReference type="SUPFAM" id="SSF55931">
    <property type="entry name" value="Glutamine synthetase/guanido kinase"/>
    <property type="match status" value="1"/>
</dbReference>
<feature type="domain" description="Phosphagen kinase N-terminal" evidence="9">
    <location>
        <begin position="43"/>
        <end position="130"/>
    </location>
</feature>
<keyword evidence="13" id="KW-1185">Reference proteome</keyword>
<feature type="binding site" evidence="7">
    <location>
        <begin position="323"/>
        <end position="327"/>
    </location>
    <ligand>
        <name>ATP</name>
        <dbReference type="ChEBI" id="CHEBI:30616"/>
    </ligand>
</feature>
<evidence type="ECO:0000256" key="2">
    <source>
        <dbReference type="ARBA" id="ARBA00022679"/>
    </source>
</evidence>
<dbReference type="GO" id="GO:0004111">
    <property type="term" value="F:creatine kinase activity"/>
    <property type="evidence" value="ECO:0007669"/>
    <property type="project" value="InterPro"/>
</dbReference>
<dbReference type="FunFam" id="3.30.590.10:FF:000002">
    <property type="entry name" value="Creatine kinase S-type, mitochondrial"/>
    <property type="match status" value="1"/>
</dbReference>
<evidence type="ECO:0000256" key="6">
    <source>
        <dbReference type="PROSITE-ProRule" id="PRU00842"/>
    </source>
</evidence>
<dbReference type="CDD" id="cd00716">
    <property type="entry name" value="creatine_kinase_like"/>
    <property type="match status" value="1"/>
</dbReference>
<gene>
    <name evidence="11" type="ORF">CAPTEDRAFT_176134</name>
</gene>
<evidence type="ECO:0000259" key="9">
    <source>
        <dbReference type="PROSITE" id="PS51509"/>
    </source>
</evidence>
<keyword evidence="3 7" id="KW-0547">Nucleotide-binding</keyword>
<dbReference type="InterPro" id="IPR022415">
    <property type="entry name" value="ATP-guanido_PTrfase_AS"/>
</dbReference>
<feature type="binding site" evidence="7">
    <location>
        <begin position="351"/>
        <end position="356"/>
    </location>
    <ligand>
        <name>ATP</name>
        <dbReference type="ChEBI" id="CHEBI:30616"/>
    </ligand>
</feature>
<dbReference type="InterPro" id="IPR036802">
    <property type="entry name" value="ATP-guanido_PTrfase_N_sf"/>
</dbReference>
<dbReference type="EMBL" id="KB309217">
    <property type="protein sequence ID" value="ELT95089.1"/>
    <property type="molecule type" value="Genomic_DNA"/>
</dbReference>
<dbReference type="InterPro" id="IPR022414">
    <property type="entry name" value="ATP-guanido_PTrfase_cat"/>
</dbReference>
<dbReference type="GO" id="GO:0005524">
    <property type="term" value="F:ATP binding"/>
    <property type="evidence" value="ECO:0007669"/>
    <property type="project" value="UniProtKB-UniRule"/>
</dbReference>
<feature type="binding site" evidence="7">
    <location>
        <position position="267"/>
    </location>
    <ligand>
        <name>ATP</name>
        <dbReference type="ChEBI" id="CHEBI:30616"/>
    </ligand>
</feature>
<evidence type="ECO:0000313" key="11">
    <source>
        <dbReference type="EMBL" id="ELT95089.1"/>
    </source>
</evidence>
<dbReference type="HOGENOM" id="CLU_019868_4_2_1"/>
<dbReference type="EnsemblMetazoa" id="CapteT176134">
    <property type="protein sequence ID" value="CapteP176134"/>
    <property type="gene ID" value="CapteG176134"/>
</dbReference>
<proteinExistence type="inferred from homology"/>
<dbReference type="Pfam" id="PF00217">
    <property type="entry name" value="ATP-gua_Ptrans"/>
    <property type="match status" value="1"/>
</dbReference>
<name>R7TN70_CAPTE</name>
<reference evidence="13" key="1">
    <citation type="submission" date="2012-12" db="EMBL/GenBank/DDBJ databases">
        <authorList>
            <person name="Hellsten U."/>
            <person name="Grimwood J."/>
            <person name="Chapman J.A."/>
            <person name="Shapiro H."/>
            <person name="Aerts A."/>
            <person name="Otillar R.P."/>
            <person name="Terry A.Y."/>
            <person name="Boore J.L."/>
            <person name="Simakov O."/>
            <person name="Marletaz F."/>
            <person name="Cho S.-J."/>
            <person name="Edsinger-Gonzales E."/>
            <person name="Havlak P."/>
            <person name="Kuo D.-H."/>
            <person name="Larsson T."/>
            <person name="Lv J."/>
            <person name="Arendt D."/>
            <person name="Savage R."/>
            <person name="Osoegawa K."/>
            <person name="de Jong P."/>
            <person name="Lindberg D.R."/>
            <person name="Seaver E.C."/>
            <person name="Weisblat D.A."/>
            <person name="Putnam N.H."/>
            <person name="Grigoriev I.V."/>
            <person name="Rokhsar D.S."/>
        </authorList>
    </citation>
    <scope>NUCLEOTIDE SEQUENCE</scope>
    <source>
        <strain evidence="13">I ESC-2004</strain>
    </source>
</reference>
<dbReference type="OMA" id="KHGMFDE"/>
<dbReference type="InterPro" id="IPR014746">
    <property type="entry name" value="Gln_synth/guanido_kin_cat_dom"/>
</dbReference>
<dbReference type="FunCoup" id="R7TN70">
    <property type="interactions" value="219"/>
</dbReference>
<dbReference type="Gene3D" id="3.30.590.10">
    <property type="entry name" value="Glutamine synthetase/guanido kinase, catalytic domain"/>
    <property type="match status" value="1"/>
</dbReference>
<dbReference type="FunFam" id="1.10.135.10:FF:000005">
    <property type="entry name" value="Glycocyamine kinase beta chain"/>
    <property type="match status" value="1"/>
</dbReference>
<feature type="binding site" evidence="7">
    <location>
        <begin position="159"/>
        <end position="163"/>
    </location>
    <ligand>
        <name>ATP</name>
        <dbReference type="ChEBI" id="CHEBI:30616"/>
    </ligand>
</feature>
<dbReference type="OrthoDB" id="430219at2759"/>
<evidence type="ECO:0000313" key="13">
    <source>
        <dbReference type="Proteomes" id="UP000014760"/>
    </source>
</evidence>
<reference evidence="11 13" key="2">
    <citation type="journal article" date="2013" name="Nature">
        <title>Insights into bilaterian evolution from three spiralian genomes.</title>
        <authorList>
            <person name="Simakov O."/>
            <person name="Marletaz F."/>
            <person name="Cho S.J."/>
            <person name="Edsinger-Gonzales E."/>
            <person name="Havlak P."/>
            <person name="Hellsten U."/>
            <person name="Kuo D.H."/>
            <person name="Larsson T."/>
            <person name="Lv J."/>
            <person name="Arendt D."/>
            <person name="Savage R."/>
            <person name="Osoegawa K."/>
            <person name="de Jong P."/>
            <person name="Grimwood J."/>
            <person name="Chapman J.A."/>
            <person name="Shapiro H."/>
            <person name="Aerts A."/>
            <person name="Otillar R.P."/>
            <person name="Terry A.Y."/>
            <person name="Boore J.L."/>
            <person name="Grigoriev I.V."/>
            <person name="Lindberg D.R."/>
            <person name="Seaver E.C."/>
            <person name="Weisblat D.A."/>
            <person name="Putnam N.H."/>
            <person name="Rokhsar D.S."/>
        </authorList>
    </citation>
    <scope>NUCLEOTIDE SEQUENCE</scope>
    <source>
        <strain evidence="11 13">I ESC-2004</strain>
    </source>
</reference>
<dbReference type="InterPro" id="IPR022413">
    <property type="entry name" value="ATP-guanido_PTrfase_N"/>
</dbReference>